<proteinExistence type="predicted"/>
<feature type="domain" description="Reverse transcriptase Ty1/copia-type" evidence="1">
    <location>
        <begin position="228"/>
        <end position="288"/>
    </location>
</feature>
<accession>A0AAE1W7I2</accession>
<protein>
    <submittedName>
        <fullName evidence="2">Retrovirus-related Pol polyprotein from transposon TNT 1-94</fullName>
    </submittedName>
</protein>
<name>A0AAE1W7I2_9LAMI</name>
<comment type="caution">
    <text evidence="2">The sequence shown here is derived from an EMBL/GenBank/DDBJ whole genome shotgun (WGS) entry which is preliminary data.</text>
</comment>
<gene>
    <name evidence="2" type="ORF">Sango_2421800</name>
</gene>
<evidence type="ECO:0000313" key="2">
    <source>
        <dbReference type="EMBL" id="KAK4388152.1"/>
    </source>
</evidence>
<dbReference type="AlphaFoldDB" id="A0AAE1W7I2"/>
<keyword evidence="3" id="KW-1185">Reference proteome</keyword>
<evidence type="ECO:0000313" key="3">
    <source>
        <dbReference type="Proteomes" id="UP001289374"/>
    </source>
</evidence>
<dbReference type="EMBL" id="JACGWL010000014">
    <property type="protein sequence ID" value="KAK4388152.1"/>
    <property type="molecule type" value="Genomic_DNA"/>
</dbReference>
<reference evidence="2" key="1">
    <citation type="submission" date="2020-06" db="EMBL/GenBank/DDBJ databases">
        <authorList>
            <person name="Li T."/>
            <person name="Hu X."/>
            <person name="Zhang T."/>
            <person name="Song X."/>
            <person name="Zhang H."/>
            <person name="Dai N."/>
            <person name="Sheng W."/>
            <person name="Hou X."/>
            <person name="Wei L."/>
        </authorList>
    </citation>
    <scope>NUCLEOTIDE SEQUENCE</scope>
    <source>
        <strain evidence="2">K16</strain>
        <tissue evidence="2">Leaf</tissue>
    </source>
</reference>
<organism evidence="2 3">
    <name type="scientific">Sesamum angolense</name>
    <dbReference type="NCBI Taxonomy" id="2727404"/>
    <lineage>
        <taxon>Eukaryota</taxon>
        <taxon>Viridiplantae</taxon>
        <taxon>Streptophyta</taxon>
        <taxon>Embryophyta</taxon>
        <taxon>Tracheophyta</taxon>
        <taxon>Spermatophyta</taxon>
        <taxon>Magnoliopsida</taxon>
        <taxon>eudicotyledons</taxon>
        <taxon>Gunneridae</taxon>
        <taxon>Pentapetalae</taxon>
        <taxon>asterids</taxon>
        <taxon>lamiids</taxon>
        <taxon>Lamiales</taxon>
        <taxon>Pedaliaceae</taxon>
        <taxon>Sesamum</taxon>
    </lineage>
</organism>
<evidence type="ECO:0000259" key="1">
    <source>
        <dbReference type="Pfam" id="PF07727"/>
    </source>
</evidence>
<dbReference type="InterPro" id="IPR013103">
    <property type="entry name" value="RVT_2"/>
</dbReference>
<sequence>MRKFGVTPLYMQLYRAKKMAIDIIEGGHASSYGLLTAYAKIVEKANPDSLDVVFFKTKFSYCEPTTTLVASIDNSPSAAVYDDPLTHHSPSPLGLSNSLESELENIAFPQVVTTSNRETMLSLSYPGFGQYFHDKGNPSCVLRHSERSRQQNNRLKDYVCITARCVDICLHHYQPQLLLLKLSLIDFLIPLKTLDGVMLEKEIVALESNGLAQSRISHLASTPSDGSFQRNFCSCCKMVYVRTFLTVVVARDWALHQMDVHNAFLHSDLDEEVYMRLPPGFSISTPGKVDDLIIAGNDPTTLSQFKAYMSRCFHMKDLG</sequence>
<dbReference type="Proteomes" id="UP001289374">
    <property type="component" value="Unassembled WGS sequence"/>
</dbReference>
<reference evidence="2" key="2">
    <citation type="journal article" date="2024" name="Plant">
        <title>Genomic evolution and insights into agronomic trait innovations of Sesamum species.</title>
        <authorList>
            <person name="Miao H."/>
            <person name="Wang L."/>
            <person name="Qu L."/>
            <person name="Liu H."/>
            <person name="Sun Y."/>
            <person name="Le M."/>
            <person name="Wang Q."/>
            <person name="Wei S."/>
            <person name="Zheng Y."/>
            <person name="Lin W."/>
            <person name="Duan Y."/>
            <person name="Cao H."/>
            <person name="Xiong S."/>
            <person name="Wang X."/>
            <person name="Wei L."/>
            <person name="Li C."/>
            <person name="Ma Q."/>
            <person name="Ju M."/>
            <person name="Zhao R."/>
            <person name="Li G."/>
            <person name="Mu C."/>
            <person name="Tian Q."/>
            <person name="Mei H."/>
            <person name="Zhang T."/>
            <person name="Gao T."/>
            <person name="Zhang H."/>
        </authorList>
    </citation>
    <scope>NUCLEOTIDE SEQUENCE</scope>
    <source>
        <strain evidence="2">K16</strain>
    </source>
</reference>
<dbReference type="Pfam" id="PF07727">
    <property type="entry name" value="RVT_2"/>
    <property type="match status" value="1"/>
</dbReference>